<evidence type="ECO:0000313" key="3">
    <source>
        <dbReference type="Proteomes" id="UP000620104"/>
    </source>
</evidence>
<name>A0A8H3TSU5_9TREE</name>
<dbReference type="AlphaFoldDB" id="A0A8H3TSU5"/>
<keyword evidence="3" id="KW-1185">Reference proteome</keyword>
<comment type="caution">
    <text evidence="2">The sequence shown here is derived from an EMBL/GenBank/DDBJ whole genome shotgun (WGS) entry which is preliminary data.</text>
</comment>
<protein>
    <submittedName>
        <fullName evidence="2">Uncharacterized protein</fullName>
    </submittedName>
</protein>
<organism evidence="2 3">
    <name type="scientific">Naganishia liquefaciens</name>
    <dbReference type="NCBI Taxonomy" id="104408"/>
    <lineage>
        <taxon>Eukaryota</taxon>
        <taxon>Fungi</taxon>
        <taxon>Dikarya</taxon>
        <taxon>Basidiomycota</taxon>
        <taxon>Agaricomycotina</taxon>
        <taxon>Tremellomycetes</taxon>
        <taxon>Filobasidiales</taxon>
        <taxon>Filobasidiaceae</taxon>
        <taxon>Naganishia</taxon>
    </lineage>
</organism>
<evidence type="ECO:0000256" key="1">
    <source>
        <dbReference type="SAM" id="MobiDB-lite"/>
    </source>
</evidence>
<proteinExistence type="predicted"/>
<feature type="region of interest" description="Disordered" evidence="1">
    <location>
        <begin position="31"/>
        <end position="91"/>
    </location>
</feature>
<dbReference type="OrthoDB" id="2590312at2759"/>
<evidence type="ECO:0000313" key="2">
    <source>
        <dbReference type="EMBL" id="GHJ86585.1"/>
    </source>
</evidence>
<dbReference type="Proteomes" id="UP000620104">
    <property type="component" value="Unassembled WGS sequence"/>
</dbReference>
<gene>
    <name evidence="2" type="ORF">NliqN6_2987</name>
</gene>
<dbReference type="EMBL" id="BLZA01000019">
    <property type="protein sequence ID" value="GHJ86585.1"/>
    <property type="molecule type" value="Genomic_DNA"/>
</dbReference>
<sequence length="91" mass="9883">MQYIRQLHVSRPIALLRQRFPVHTVSPLRTMTGTAGIDKTPKDFPDSAPGGQSTSNNPDEIPNDAKALEPDAGEQAKKKEDAGMDTLPTIT</sequence>
<accession>A0A8H3TSU5</accession>
<reference evidence="2" key="1">
    <citation type="submission" date="2020-07" db="EMBL/GenBank/DDBJ databases">
        <title>Draft Genome Sequence of a Deep-Sea Yeast, Naganishia (Cryptococcus) liquefaciens strain N6.</title>
        <authorList>
            <person name="Han Y.W."/>
            <person name="Kajitani R."/>
            <person name="Morimoto H."/>
            <person name="Parhat M."/>
            <person name="Tsubouchi H."/>
            <person name="Bakenova O."/>
            <person name="Ogata M."/>
            <person name="Argunhan B."/>
            <person name="Aoki R."/>
            <person name="Kajiwara S."/>
            <person name="Itoh T."/>
            <person name="Iwasaki H."/>
        </authorList>
    </citation>
    <scope>NUCLEOTIDE SEQUENCE</scope>
    <source>
        <strain evidence="2">N6</strain>
    </source>
</reference>
<feature type="compositionally biased region" description="Basic and acidic residues" evidence="1">
    <location>
        <begin position="66"/>
        <end position="82"/>
    </location>
</feature>